<dbReference type="InterPro" id="IPR011777">
    <property type="entry name" value="Geranylgeranyl_Rdtase_fam"/>
</dbReference>
<evidence type="ECO:0000259" key="1">
    <source>
        <dbReference type="Pfam" id="PF01494"/>
    </source>
</evidence>
<proteinExistence type="predicted"/>
<dbReference type="Gene3D" id="3.50.50.60">
    <property type="entry name" value="FAD/NAD(P)-binding domain"/>
    <property type="match status" value="1"/>
</dbReference>
<gene>
    <name evidence="2" type="ORF">QP460_010705</name>
</gene>
<accession>A0AAW9SX22</accession>
<dbReference type="Proteomes" id="UP001223646">
    <property type="component" value="Unassembled WGS sequence"/>
</dbReference>
<dbReference type="EMBL" id="JASOOY020000034">
    <property type="protein sequence ID" value="MEO3718049.1"/>
    <property type="molecule type" value="Genomic_DNA"/>
</dbReference>
<name>A0AAW9SX22_CORAY</name>
<dbReference type="SUPFAM" id="SSF51905">
    <property type="entry name" value="FAD/NAD(P)-binding domain"/>
    <property type="match status" value="1"/>
</dbReference>
<comment type="caution">
    <text evidence="2">The sequence shown here is derived from an EMBL/GenBank/DDBJ whole genome shotgun (WGS) entry which is preliminary data.</text>
</comment>
<dbReference type="RefSeq" id="WP_284826951.1">
    <property type="nucleotide sequence ID" value="NZ_JASOOY020000034.1"/>
</dbReference>
<feature type="domain" description="FAD-binding" evidence="1">
    <location>
        <begin position="23"/>
        <end position="350"/>
    </location>
</feature>
<dbReference type="PANTHER" id="PTHR42685:SF22">
    <property type="entry name" value="CONDITIONED MEDIUM FACTOR RECEPTOR 1"/>
    <property type="match status" value="1"/>
</dbReference>
<organism evidence="2 3">
    <name type="scientific">Corynebacterium amycolatum</name>
    <dbReference type="NCBI Taxonomy" id="43765"/>
    <lineage>
        <taxon>Bacteria</taxon>
        <taxon>Bacillati</taxon>
        <taxon>Actinomycetota</taxon>
        <taxon>Actinomycetes</taxon>
        <taxon>Mycobacteriales</taxon>
        <taxon>Corynebacteriaceae</taxon>
        <taxon>Corynebacterium</taxon>
    </lineage>
</organism>
<dbReference type="AlphaFoldDB" id="A0AAW9SX22"/>
<evidence type="ECO:0000313" key="3">
    <source>
        <dbReference type="Proteomes" id="UP001223646"/>
    </source>
</evidence>
<sequence length="450" mass="47671">MTSSPISRVSPTFDGAVALPSSTDVLIVGAGPTGSAAAIHAARAGFSVTVVDSQRFPRDKTCGDGLTPRAIAELRRLGLDDELLRRNRNRGLKLHGFGGSITAPWPDDASGTFPAVGSAMPRVELDTFLLNAAADAGAQVFDGVAARKVVPGALSSGGTRGHGVREVELSDREGKPHTISARWLLVADGVRSTVGKQLGRAWHRDSVFGVAARSYVSFDSADVADDWIHSHLELRDSEGQTHPGYGWIFPLGEGRANVGCGALATSARPARTNVKKLLREYHGQVRDQWQMSEPEHVTSALLPMGGAVSNVAGPNWALLGDAACLVNPLNGEGIDYGMESARLAVELISSIGAGSDGLTHSWPALLREHYGTGFSLARKLALTLTYPSFLPTVGPLTIGAPWGSQLMGVAARLMGNLVTEHDRDVVARLWRASGQAALASDKWFGRQPWQ</sequence>
<dbReference type="PANTHER" id="PTHR42685">
    <property type="entry name" value="GERANYLGERANYL DIPHOSPHATE REDUCTASE"/>
    <property type="match status" value="1"/>
</dbReference>
<reference evidence="2" key="1">
    <citation type="submission" date="2023-05" db="EMBL/GenBank/DDBJ databases">
        <authorList>
            <person name="Du J."/>
        </authorList>
    </citation>
    <scope>NUCLEOTIDE SEQUENCE</scope>
    <source>
        <strain evidence="2">UMB1064</strain>
    </source>
</reference>
<dbReference type="GO" id="GO:0071949">
    <property type="term" value="F:FAD binding"/>
    <property type="evidence" value="ECO:0007669"/>
    <property type="project" value="InterPro"/>
</dbReference>
<protein>
    <submittedName>
        <fullName evidence="2">Geranylgeranyl reductase family protein</fullName>
    </submittedName>
</protein>
<dbReference type="PRINTS" id="PR00420">
    <property type="entry name" value="RNGMNOXGNASE"/>
</dbReference>
<dbReference type="InterPro" id="IPR050407">
    <property type="entry name" value="Geranylgeranyl_reductase"/>
</dbReference>
<evidence type="ECO:0000313" key="2">
    <source>
        <dbReference type="EMBL" id="MEO3718049.1"/>
    </source>
</evidence>
<reference evidence="2" key="2">
    <citation type="submission" date="2024-05" db="EMBL/GenBank/DDBJ databases">
        <authorList>
            <person name="Wolfe A."/>
        </authorList>
    </citation>
    <scope>NUCLEOTIDE SEQUENCE</scope>
    <source>
        <strain evidence="2">UMB1064</strain>
    </source>
</reference>
<dbReference type="InterPro" id="IPR036188">
    <property type="entry name" value="FAD/NAD-bd_sf"/>
</dbReference>
<dbReference type="NCBIfam" id="TIGR02032">
    <property type="entry name" value="GG-red-SF"/>
    <property type="match status" value="1"/>
</dbReference>
<dbReference type="GO" id="GO:0016628">
    <property type="term" value="F:oxidoreductase activity, acting on the CH-CH group of donors, NAD or NADP as acceptor"/>
    <property type="evidence" value="ECO:0007669"/>
    <property type="project" value="InterPro"/>
</dbReference>
<dbReference type="InterPro" id="IPR002938">
    <property type="entry name" value="FAD-bd"/>
</dbReference>
<dbReference type="Pfam" id="PF01494">
    <property type="entry name" value="FAD_binding_3"/>
    <property type="match status" value="1"/>
</dbReference>